<evidence type="ECO:0000313" key="3">
    <source>
        <dbReference type="Proteomes" id="UP000324143"/>
    </source>
</evidence>
<dbReference type="PANTHER" id="PTHR43666:SF1">
    <property type="entry name" value="CONSERVED PROTEIN"/>
    <property type="match status" value="1"/>
</dbReference>
<dbReference type="GO" id="GO:0006508">
    <property type="term" value="P:proteolysis"/>
    <property type="evidence" value="ECO:0007669"/>
    <property type="project" value="InterPro"/>
</dbReference>
<dbReference type="EMBL" id="VSIX01000135">
    <property type="protein sequence ID" value="TYB30445.1"/>
    <property type="molecule type" value="Genomic_DNA"/>
</dbReference>
<proteinExistence type="predicted"/>
<organism evidence="2 3">
    <name type="scientific">Candidatus Mcinerneyibacterium aminivorans</name>
    <dbReference type="NCBI Taxonomy" id="2703815"/>
    <lineage>
        <taxon>Bacteria</taxon>
        <taxon>Candidatus Macinerneyibacteriota</taxon>
        <taxon>Candidatus Mcinerneyibacteria</taxon>
        <taxon>Candidatus Mcinerneyibacteriales</taxon>
        <taxon>Candidatus Mcinerneyibacteriaceae</taxon>
        <taxon>Candidatus Mcinerneyibacterium</taxon>
    </lineage>
</organism>
<reference evidence="2" key="1">
    <citation type="submission" date="2019-08" db="EMBL/GenBank/DDBJ databases">
        <title>Genomic characterization of a novel candidate phylum (ARYD3) from a high temperature, high salinity tertiary oil reservoir in north central Oklahoma, USA.</title>
        <authorList>
            <person name="Youssef N.H."/>
            <person name="Yadav A."/>
            <person name="Elshahed M.S."/>
        </authorList>
    </citation>
    <scope>NUCLEOTIDE SEQUENCE [LARGE SCALE GENOMIC DNA]</scope>
    <source>
        <strain evidence="2">ARYD3</strain>
    </source>
</reference>
<dbReference type="PANTHER" id="PTHR43666">
    <property type="entry name" value="TLDD PROTEIN"/>
    <property type="match status" value="1"/>
</dbReference>
<dbReference type="InterPro" id="IPR035068">
    <property type="entry name" value="TldD/PmbA_N"/>
</dbReference>
<evidence type="ECO:0000259" key="1">
    <source>
        <dbReference type="Pfam" id="PF19289"/>
    </source>
</evidence>
<dbReference type="Gene3D" id="3.30.2290.10">
    <property type="entry name" value="PmbA/TldD superfamily"/>
    <property type="match status" value="1"/>
</dbReference>
<name>A0A5D0MEY4_9BACT</name>
<keyword evidence="3" id="KW-1185">Reference proteome</keyword>
<dbReference type="Proteomes" id="UP000324143">
    <property type="component" value="Unassembled WGS sequence"/>
</dbReference>
<dbReference type="InterPro" id="IPR036059">
    <property type="entry name" value="TldD/PmbA_sf"/>
</dbReference>
<dbReference type="InterPro" id="IPR045569">
    <property type="entry name" value="Metalloprtase-TldD/E_C"/>
</dbReference>
<feature type="domain" description="Metalloprotease TldD/E C-terminal" evidence="1">
    <location>
        <begin position="221"/>
        <end position="429"/>
    </location>
</feature>
<comment type="caution">
    <text evidence="2">The sequence shown here is derived from an EMBL/GenBank/DDBJ whole genome shotgun (WGS) entry which is preliminary data.</text>
</comment>
<dbReference type="SUPFAM" id="SSF111283">
    <property type="entry name" value="Putative modulator of DNA gyrase, PmbA/TldD"/>
    <property type="match status" value="1"/>
</dbReference>
<protein>
    <recommendedName>
        <fullName evidence="1">Metalloprotease TldD/E C-terminal domain-containing protein</fullName>
    </recommendedName>
</protein>
<dbReference type="GO" id="GO:0008237">
    <property type="term" value="F:metallopeptidase activity"/>
    <property type="evidence" value="ECO:0007669"/>
    <property type="project" value="InterPro"/>
</dbReference>
<sequence>MDKRKRFQKVVNIVNKNTKADDYIINYEAKQNALTRFANNMVTQNVDTLNEQINLTLYFDKKKASLSTANLEEESIKKLIKKCEKIAQNSVVDKEYMSSLKDDSQKIKNMVDEKVVDINAENRADIVNSTIQNANKEKVDVFGTASNTLNSFGVATKNGMFKFYENTNVGYSNTVQIEDEKGASFLSGYDRDTVSIENVNSSFTSALRDSRRLQDRKEFEPGRYKVVLSAQAATKLFLWLGFYGNNRRAVDEGYSPYVGKMNKKIMDKRINIYTDPVSKKAPSKPFTEEGLGIEKKHMIKEGKLVDIPCSRFWADKNDYTPWSMSNIIISDGDKSEEDLIKQVDKGFYIKDLWYIRMVKMEDFTLTGMTRNGFFYIEDGKIKTGATHFRWNDSPIRMLNNLIDMGKGTANMNSWYSVFAPSLLIDDFYLSSKTLF</sequence>
<evidence type="ECO:0000313" key="2">
    <source>
        <dbReference type="EMBL" id="TYB30445.1"/>
    </source>
</evidence>
<dbReference type="AlphaFoldDB" id="A0A5D0MEY4"/>
<dbReference type="Pfam" id="PF19289">
    <property type="entry name" value="PmbA_TldD_3rd"/>
    <property type="match status" value="1"/>
</dbReference>
<gene>
    <name evidence="2" type="ORF">FXF47_09135</name>
</gene>
<accession>A0A5D0MEY4</accession>